<sequence length="72" mass="7714">MKPGCRSRPDDPDPSQSPADSDAAAGRVAARIEADDGREECTLFPADAPAHELVTTWVTAADDAFVSLDDWR</sequence>
<dbReference type="EMBL" id="JBHRWN010000002">
    <property type="protein sequence ID" value="MFC3477557.1"/>
    <property type="molecule type" value="Genomic_DNA"/>
</dbReference>
<dbReference type="Proteomes" id="UP001595660">
    <property type="component" value="Unassembled WGS sequence"/>
</dbReference>
<dbReference type="Pfam" id="PF24351">
    <property type="entry name" value="DUF7511"/>
    <property type="match status" value="1"/>
</dbReference>
<feature type="region of interest" description="Disordered" evidence="1">
    <location>
        <begin position="1"/>
        <end position="29"/>
    </location>
</feature>
<evidence type="ECO:0000313" key="3">
    <source>
        <dbReference type="EMBL" id="MFC3477557.1"/>
    </source>
</evidence>
<dbReference type="GeneID" id="69116512"/>
<organism evidence="3 4">
    <name type="scientific">Halobacterium litoreum</name>
    <dbReference type="NCBI Taxonomy" id="2039234"/>
    <lineage>
        <taxon>Archaea</taxon>
        <taxon>Methanobacteriati</taxon>
        <taxon>Methanobacteriota</taxon>
        <taxon>Stenosarchaea group</taxon>
        <taxon>Halobacteria</taxon>
        <taxon>Halobacteriales</taxon>
        <taxon>Halobacteriaceae</taxon>
        <taxon>Halobacterium</taxon>
    </lineage>
</organism>
<dbReference type="RefSeq" id="WP_232571318.1">
    <property type="nucleotide sequence ID" value="NZ_CP089466.1"/>
</dbReference>
<reference evidence="3 4" key="1">
    <citation type="journal article" date="2019" name="Int. J. Syst. Evol. Microbiol.">
        <title>The Global Catalogue of Microorganisms (GCM) 10K type strain sequencing project: providing services to taxonomists for standard genome sequencing and annotation.</title>
        <authorList>
            <consortium name="The Broad Institute Genomics Platform"/>
            <consortium name="The Broad Institute Genome Sequencing Center for Infectious Disease"/>
            <person name="Wu L."/>
            <person name="Ma J."/>
        </authorList>
    </citation>
    <scope>NUCLEOTIDE SEQUENCE [LARGE SCALE GENOMIC DNA]</scope>
    <source>
        <strain evidence="3 4">CGMCC 1.12562</strain>
    </source>
</reference>
<gene>
    <name evidence="3" type="ORF">ACFOKC_07450</name>
</gene>
<keyword evidence="4" id="KW-1185">Reference proteome</keyword>
<dbReference type="InterPro" id="IPR055933">
    <property type="entry name" value="DUF7511"/>
</dbReference>
<feature type="domain" description="DUF7511" evidence="2">
    <location>
        <begin position="31"/>
        <end position="72"/>
    </location>
</feature>
<feature type="compositionally biased region" description="Low complexity" evidence="1">
    <location>
        <begin position="14"/>
        <end position="29"/>
    </location>
</feature>
<accession>A0ABD5NEA1</accession>
<name>A0ABD5NEA1_9EURY</name>
<evidence type="ECO:0000259" key="2">
    <source>
        <dbReference type="Pfam" id="PF24351"/>
    </source>
</evidence>
<proteinExistence type="predicted"/>
<protein>
    <recommendedName>
        <fullName evidence="2">DUF7511 domain-containing protein</fullName>
    </recommendedName>
</protein>
<evidence type="ECO:0000313" key="4">
    <source>
        <dbReference type="Proteomes" id="UP001595660"/>
    </source>
</evidence>
<evidence type="ECO:0000256" key="1">
    <source>
        <dbReference type="SAM" id="MobiDB-lite"/>
    </source>
</evidence>
<dbReference type="AlphaFoldDB" id="A0ABD5NEA1"/>
<comment type="caution">
    <text evidence="3">The sequence shown here is derived from an EMBL/GenBank/DDBJ whole genome shotgun (WGS) entry which is preliminary data.</text>
</comment>